<comment type="caution">
    <text evidence="1">The sequence shown here is derived from an EMBL/GenBank/DDBJ whole genome shotgun (WGS) entry which is preliminary data.</text>
</comment>
<proteinExistence type="predicted"/>
<evidence type="ECO:0008006" key="3">
    <source>
        <dbReference type="Google" id="ProtNLM"/>
    </source>
</evidence>
<dbReference type="EMBL" id="MTKT01001810">
    <property type="protein sequence ID" value="OWM83639.1"/>
    <property type="molecule type" value="Genomic_DNA"/>
</dbReference>
<dbReference type="PANTHER" id="PTHR48237">
    <property type="entry name" value="GAMMA-TUBULIN COMPLEX COMPONENT"/>
    <property type="match status" value="1"/>
</dbReference>
<accession>A0A218XG31</accession>
<dbReference type="AlphaFoldDB" id="A0A218XG31"/>
<reference evidence="2" key="1">
    <citation type="journal article" date="2017" name="Plant J.">
        <title>The pomegranate (Punica granatum L.) genome and the genomics of punicalagin biosynthesis.</title>
        <authorList>
            <person name="Qin G."/>
            <person name="Xu C."/>
            <person name="Ming R."/>
            <person name="Tang H."/>
            <person name="Guyot R."/>
            <person name="Kramer E.M."/>
            <person name="Hu Y."/>
            <person name="Yi X."/>
            <person name="Qi Y."/>
            <person name="Xu X."/>
            <person name="Gao Z."/>
            <person name="Pan H."/>
            <person name="Jian J."/>
            <person name="Tian Y."/>
            <person name="Yue Z."/>
            <person name="Xu Y."/>
        </authorList>
    </citation>
    <scope>NUCLEOTIDE SEQUENCE [LARGE SCALE GENOMIC DNA]</scope>
    <source>
        <strain evidence="2">cv. Dabenzi</strain>
    </source>
</reference>
<sequence length="123" mass="14002">MDLEDDILGNNDIKDVSWLCHLSESELDFLMSLKMLVIQRAKVIGCEELAEKFDLKTLRALGLVLMEHLKGKVDDSCHPPDLTKFAESFDKSYLLKCDLKNVMSIEEMKSFLCSDSKKRSAKS</sequence>
<protein>
    <recommendedName>
        <fullName evidence="3">Gamma-tubulin complex component</fullName>
    </recommendedName>
</protein>
<dbReference type="Proteomes" id="UP000197138">
    <property type="component" value="Unassembled WGS sequence"/>
</dbReference>
<evidence type="ECO:0000313" key="2">
    <source>
        <dbReference type="Proteomes" id="UP000197138"/>
    </source>
</evidence>
<evidence type="ECO:0000313" key="1">
    <source>
        <dbReference type="EMBL" id="OWM83639.1"/>
    </source>
</evidence>
<organism evidence="1 2">
    <name type="scientific">Punica granatum</name>
    <name type="common">Pomegranate</name>
    <dbReference type="NCBI Taxonomy" id="22663"/>
    <lineage>
        <taxon>Eukaryota</taxon>
        <taxon>Viridiplantae</taxon>
        <taxon>Streptophyta</taxon>
        <taxon>Embryophyta</taxon>
        <taxon>Tracheophyta</taxon>
        <taxon>Spermatophyta</taxon>
        <taxon>Magnoliopsida</taxon>
        <taxon>eudicotyledons</taxon>
        <taxon>Gunneridae</taxon>
        <taxon>Pentapetalae</taxon>
        <taxon>rosids</taxon>
        <taxon>malvids</taxon>
        <taxon>Myrtales</taxon>
        <taxon>Lythraceae</taxon>
        <taxon>Punica</taxon>
    </lineage>
</organism>
<gene>
    <name evidence="1" type="ORF">CDL15_Pgr004068</name>
</gene>
<dbReference type="PANTHER" id="PTHR48237:SF1">
    <property type="entry name" value="SPC97_SPC98 FAMILY OF SPINDLE POLE BODY (SBP) COMPONENT"/>
    <property type="match status" value="1"/>
</dbReference>
<name>A0A218XG31_PUNGR</name>